<protein>
    <submittedName>
        <fullName evidence="1">Uncharacterized protein</fullName>
    </submittedName>
</protein>
<dbReference type="EMBL" id="UINC01087804">
    <property type="protein sequence ID" value="SVC37484.1"/>
    <property type="molecule type" value="Genomic_DNA"/>
</dbReference>
<reference evidence="1" key="1">
    <citation type="submission" date="2018-05" db="EMBL/GenBank/DDBJ databases">
        <authorList>
            <person name="Lanie J.A."/>
            <person name="Ng W.-L."/>
            <person name="Kazmierczak K.M."/>
            <person name="Andrzejewski T.M."/>
            <person name="Davidsen T.M."/>
            <person name="Wayne K.J."/>
            <person name="Tettelin H."/>
            <person name="Glass J.I."/>
            <person name="Rusch D."/>
            <person name="Podicherti R."/>
            <person name="Tsui H.-C.T."/>
            <person name="Winkler M.E."/>
        </authorList>
    </citation>
    <scope>NUCLEOTIDE SEQUENCE</scope>
</reference>
<proteinExistence type="predicted"/>
<sequence>ESFAQDKYCWVNGDNFHDFKVAINKDCKTGDLLWVVTNGHSLDEFTLEQTIGQYCDFESEIIVRKRNNGSLYLQCILVDEKSRKRRTNPTD</sequence>
<evidence type="ECO:0000313" key="1">
    <source>
        <dbReference type="EMBL" id="SVC37484.1"/>
    </source>
</evidence>
<name>A0A382LKX6_9ZZZZ</name>
<organism evidence="1">
    <name type="scientific">marine metagenome</name>
    <dbReference type="NCBI Taxonomy" id="408172"/>
    <lineage>
        <taxon>unclassified sequences</taxon>
        <taxon>metagenomes</taxon>
        <taxon>ecological metagenomes</taxon>
    </lineage>
</organism>
<accession>A0A382LKX6</accession>
<dbReference type="AlphaFoldDB" id="A0A382LKX6"/>
<gene>
    <name evidence="1" type="ORF">METZ01_LOCUS290338</name>
</gene>
<feature type="non-terminal residue" evidence="1">
    <location>
        <position position="1"/>
    </location>
</feature>